<keyword evidence="2" id="KW-0269">Exonuclease</keyword>
<proteinExistence type="predicted"/>
<dbReference type="SMART" id="SM00481">
    <property type="entry name" value="POLIIIAc"/>
    <property type="match status" value="1"/>
</dbReference>
<feature type="domain" description="Polymerase/histidinol phosphatase N-terminal" evidence="1">
    <location>
        <begin position="5"/>
        <end position="83"/>
    </location>
</feature>
<dbReference type="Gene3D" id="3.20.20.140">
    <property type="entry name" value="Metal-dependent hydrolases"/>
    <property type="match status" value="1"/>
</dbReference>
<reference evidence="2" key="1">
    <citation type="submission" date="2020-07" db="EMBL/GenBank/DDBJ databases">
        <title>Koleobacter methoxysyntrophicus gen. nov., sp. nov., a novel anaerobic bacterium isolated from deep subsurface oil field and proposal of Koleobacterales ord. nov. in the phylum Firmicutes.</title>
        <authorList>
            <person name="Sakamoto S."/>
            <person name="Tamaki H."/>
        </authorList>
    </citation>
    <scope>NUCLEOTIDE SEQUENCE</scope>
    <source>
        <strain evidence="2">NRmbB1</strain>
    </source>
</reference>
<dbReference type="GO" id="GO:0042578">
    <property type="term" value="F:phosphoric ester hydrolase activity"/>
    <property type="evidence" value="ECO:0007669"/>
    <property type="project" value="TreeGrafter"/>
</dbReference>
<organism evidence="2 3">
    <name type="scientific">Koleobacter methoxysyntrophicus</name>
    <dbReference type="NCBI Taxonomy" id="2751313"/>
    <lineage>
        <taxon>Bacteria</taxon>
        <taxon>Bacillati</taxon>
        <taxon>Bacillota</taxon>
        <taxon>Clostridia</taxon>
        <taxon>Koleobacterales</taxon>
        <taxon>Koleobacteraceae</taxon>
        <taxon>Koleobacter</taxon>
    </lineage>
</organism>
<keyword evidence="2" id="KW-0378">Hydrolase</keyword>
<gene>
    <name evidence="2" type="primary">polX_2</name>
    <name evidence="2" type="ORF">H0A61_02725</name>
</gene>
<evidence type="ECO:0000259" key="1">
    <source>
        <dbReference type="SMART" id="SM00481"/>
    </source>
</evidence>
<name>A0A8A0RPK8_9FIRM</name>
<dbReference type="AlphaFoldDB" id="A0A8A0RPK8"/>
<sequence>MNIFADYHTHTIYSHGKGTIEDNVKAAVNIGLEEIAITDHGPANIGVGIKVYDLKKIKEDIRQCRKNYPGIKILLGIEANVTGLDGTLDIPKSLYKDLDILLVGLHPFVKPASLKDGYNLFIKNQIGKIYSPWSQKARDTNTKALVEAIYKNKIDIITHPGLKVSIDTRELARAAVKRGTALEINSSHGYLSEEYIKIARKEGVKFVINSDAHTPRDVGDVARGIALAEKTGLTHTDIINAKKD</sequence>
<dbReference type="InterPro" id="IPR003141">
    <property type="entry name" value="Pol/His_phosphatase_N"/>
</dbReference>
<keyword evidence="2" id="KW-0540">Nuclease</keyword>
<keyword evidence="3" id="KW-1185">Reference proteome</keyword>
<dbReference type="GO" id="GO:0005829">
    <property type="term" value="C:cytosol"/>
    <property type="evidence" value="ECO:0007669"/>
    <property type="project" value="TreeGrafter"/>
</dbReference>
<dbReference type="PANTHER" id="PTHR36928">
    <property type="entry name" value="PHOSPHATASE YCDX-RELATED"/>
    <property type="match status" value="1"/>
</dbReference>
<dbReference type="EMBL" id="CP059066">
    <property type="protein sequence ID" value="QSQ10321.1"/>
    <property type="molecule type" value="Genomic_DNA"/>
</dbReference>
<dbReference type="InterPro" id="IPR016195">
    <property type="entry name" value="Pol/histidinol_Pase-like"/>
</dbReference>
<dbReference type="GO" id="GO:0008270">
    <property type="term" value="F:zinc ion binding"/>
    <property type="evidence" value="ECO:0007669"/>
    <property type="project" value="TreeGrafter"/>
</dbReference>
<evidence type="ECO:0000313" key="2">
    <source>
        <dbReference type="EMBL" id="QSQ10321.1"/>
    </source>
</evidence>
<dbReference type="Proteomes" id="UP000662904">
    <property type="component" value="Chromosome"/>
</dbReference>
<dbReference type="RefSeq" id="WP_206707630.1">
    <property type="nucleotide sequence ID" value="NZ_CP059066.1"/>
</dbReference>
<dbReference type="GO" id="GO:0004527">
    <property type="term" value="F:exonuclease activity"/>
    <property type="evidence" value="ECO:0007669"/>
    <property type="project" value="UniProtKB-KW"/>
</dbReference>
<accession>A0A8A0RPK8</accession>
<dbReference type="InterPro" id="IPR004013">
    <property type="entry name" value="PHP_dom"/>
</dbReference>
<dbReference type="Pfam" id="PF02811">
    <property type="entry name" value="PHP"/>
    <property type="match status" value="1"/>
</dbReference>
<dbReference type="InterPro" id="IPR050243">
    <property type="entry name" value="PHP_phosphatase"/>
</dbReference>
<dbReference type="SUPFAM" id="SSF89550">
    <property type="entry name" value="PHP domain-like"/>
    <property type="match status" value="1"/>
</dbReference>
<evidence type="ECO:0000313" key="3">
    <source>
        <dbReference type="Proteomes" id="UP000662904"/>
    </source>
</evidence>
<protein>
    <submittedName>
        <fullName evidence="2">DNA polymerase/3'-5' exonuclease PolX</fullName>
    </submittedName>
</protein>
<dbReference type="PANTHER" id="PTHR36928:SF1">
    <property type="entry name" value="PHOSPHATASE YCDX-RELATED"/>
    <property type="match status" value="1"/>
</dbReference>
<dbReference type="KEGG" id="kme:H0A61_02725"/>